<evidence type="ECO:0000256" key="1">
    <source>
        <dbReference type="SAM" id="MobiDB-lite"/>
    </source>
</evidence>
<organism evidence="2 3">
    <name type="scientific">Acrocarpospora macrocephala</name>
    <dbReference type="NCBI Taxonomy" id="150177"/>
    <lineage>
        <taxon>Bacteria</taxon>
        <taxon>Bacillati</taxon>
        <taxon>Actinomycetota</taxon>
        <taxon>Actinomycetes</taxon>
        <taxon>Streptosporangiales</taxon>
        <taxon>Streptosporangiaceae</taxon>
        <taxon>Acrocarpospora</taxon>
    </lineage>
</organism>
<dbReference type="AlphaFoldDB" id="A0A5M3WM90"/>
<reference evidence="2 3" key="1">
    <citation type="submission" date="2019-10" db="EMBL/GenBank/DDBJ databases">
        <title>Whole genome shotgun sequence of Acrocarpospora macrocephala NBRC 16266.</title>
        <authorList>
            <person name="Ichikawa N."/>
            <person name="Kimura A."/>
            <person name="Kitahashi Y."/>
            <person name="Komaki H."/>
            <person name="Oguchi A."/>
        </authorList>
    </citation>
    <scope>NUCLEOTIDE SEQUENCE [LARGE SCALE GENOMIC DNA]</scope>
    <source>
        <strain evidence="2 3">NBRC 16266</strain>
    </source>
</reference>
<gene>
    <name evidence="2" type="ORF">Amac_028750</name>
</gene>
<sequence>MPPRWNFLITWAGVPTPKRARFSWWGVSAREPYNTGMKSWPTFSSIVMRWMAAEMREVASDSVGVMDGLDNAADGDGRVVRPAEESPGDEHATTIANVTQIPAETRKRANVARTGMEVEAAVHARARGAVMRRPGRPTVLCPSMFSP</sequence>
<comment type="caution">
    <text evidence="2">The sequence shown here is derived from an EMBL/GenBank/DDBJ whole genome shotgun (WGS) entry which is preliminary data.</text>
</comment>
<proteinExistence type="predicted"/>
<dbReference type="EMBL" id="BLAE01000014">
    <property type="protein sequence ID" value="GES09279.1"/>
    <property type="molecule type" value="Genomic_DNA"/>
</dbReference>
<keyword evidence="3" id="KW-1185">Reference proteome</keyword>
<feature type="region of interest" description="Disordered" evidence="1">
    <location>
        <begin position="67"/>
        <end position="91"/>
    </location>
</feature>
<protein>
    <submittedName>
        <fullName evidence="2">Uncharacterized protein</fullName>
    </submittedName>
</protein>
<feature type="compositionally biased region" description="Basic and acidic residues" evidence="1">
    <location>
        <begin position="75"/>
        <end position="91"/>
    </location>
</feature>
<name>A0A5M3WM90_9ACTN</name>
<dbReference type="Proteomes" id="UP000331127">
    <property type="component" value="Unassembled WGS sequence"/>
</dbReference>
<evidence type="ECO:0000313" key="3">
    <source>
        <dbReference type="Proteomes" id="UP000331127"/>
    </source>
</evidence>
<evidence type="ECO:0000313" key="2">
    <source>
        <dbReference type="EMBL" id="GES09279.1"/>
    </source>
</evidence>
<accession>A0A5M3WM90</accession>